<sequence length="51" mass="5803">MNTSVPYELVFPKMESSHFMFTLLCLDAGKAAQQVNVLCPKRLRCLICNKL</sequence>
<organism evidence="1 2">
    <name type="scientific">Populus trichocarpa</name>
    <name type="common">Western balsam poplar</name>
    <name type="synonym">Populus balsamifera subsp. trichocarpa</name>
    <dbReference type="NCBI Taxonomy" id="3694"/>
    <lineage>
        <taxon>Eukaryota</taxon>
        <taxon>Viridiplantae</taxon>
        <taxon>Streptophyta</taxon>
        <taxon>Embryophyta</taxon>
        <taxon>Tracheophyta</taxon>
        <taxon>Spermatophyta</taxon>
        <taxon>Magnoliopsida</taxon>
        <taxon>eudicotyledons</taxon>
        <taxon>Gunneridae</taxon>
        <taxon>Pentapetalae</taxon>
        <taxon>rosids</taxon>
        <taxon>fabids</taxon>
        <taxon>Malpighiales</taxon>
        <taxon>Salicaceae</taxon>
        <taxon>Saliceae</taxon>
        <taxon>Populus</taxon>
    </lineage>
</organism>
<evidence type="ECO:0000313" key="2">
    <source>
        <dbReference type="Proteomes" id="UP000006729"/>
    </source>
</evidence>
<proteinExistence type="predicted"/>
<protein>
    <submittedName>
        <fullName evidence="1">Uncharacterized protein</fullName>
    </submittedName>
</protein>
<comment type="caution">
    <text evidence="1">The sequence shown here is derived from an EMBL/GenBank/DDBJ whole genome shotgun (WGS) entry which is preliminary data.</text>
</comment>
<keyword evidence="2" id="KW-1185">Reference proteome</keyword>
<evidence type="ECO:0000313" key="1">
    <source>
        <dbReference type="EMBL" id="KAI9388258.1"/>
    </source>
</evidence>
<name>A0ACC0SGE8_POPTR</name>
<reference evidence="1 2" key="1">
    <citation type="journal article" date="2006" name="Science">
        <title>The genome of black cottonwood, Populus trichocarpa (Torr. &amp; Gray).</title>
        <authorList>
            <person name="Tuskan G.A."/>
            <person name="Difazio S."/>
            <person name="Jansson S."/>
            <person name="Bohlmann J."/>
            <person name="Grigoriev I."/>
            <person name="Hellsten U."/>
            <person name="Putnam N."/>
            <person name="Ralph S."/>
            <person name="Rombauts S."/>
            <person name="Salamov A."/>
            <person name="Schein J."/>
            <person name="Sterck L."/>
            <person name="Aerts A."/>
            <person name="Bhalerao R.R."/>
            <person name="Bhalerao R.P."/>
            <person name="Blaudez D."/>
            <person name="Boerjan W."/>
            <person name="Brun A."/>
            <person name="Brunner A."/>
            <person name="Busov V."/>
            <person name="Campbell M."/>
            <person name="Carlson J."/>
            <person name="Chalot M."/>
            <person name="Chapman J."/>
            <person name="Chen G.L."/>
            <person name="Cooper D."/>
            <person name="Coutinho P.M."/>
            <person name="Couturier J."/>
            <person name="Covert S."/>
            <person name="Cronk Q."/>
            <person name="Cunningham R."/>
            <person name="Davis J."/>
            <person name="Degroeve S."/>
            <person name="Dejardin A."/>
            <person name="Depamphilis C."/>
            <person name="Detter J."/>
            <person name="Dirks B."/>
            <person name="Dubchak I."/>
            <person name="Duplessis S."/>
            <person name="Ehlting J."/>
            <person name="Ellis B."/>
            <person name="Gendler K."/>
            <person name="Goodstein D."/>
            <person name="Gribskov M."/>
            <person name="Grimwood J."/>
            <person name="Groover A."/>
            <person name="Gunter L."/>
            <person name="Hamberger B."/>
            <person name="Heinze B."/>
            <person name="Helariutta Y."/>
            <person name="Henrissat B."/>
            <person name="Holligan D."/>
            <person name="Holt R."/>
            <person name="Huang W."/>
            <person name="Islam-Faridi N."/>
            <person name="Jones S."/>
            <person name="Jones-Rhoades M."/>
            <person name="Jorgensen R."/>
            <person name="Joshi C."/>
            <person name="Kangasjarvi J."/>
            <person name="Karlsson J."/>
            <person name="Kelleher C."/>
            <person name="Kirkpatrick R."/>
            <person name="Kirst M."/>
            <person name="Kohler A."/>
            <person name="Kalluri U."/>
            <person name="Larimer F."/>
            <person name="Leebens-Mack J."/>
            <person name="Leple J.C."/>
            <person name="Locascio P."/>
            <person name="Lou Y."/>
            <person name="Lucas S."/>
            <person name="Martin F."/>
            <person name="Montanini B."/>
            <person name="Napoli C."/>
            <person name="Nelson D.R."/>
            <person name="Nelson C."/>
            <person name="Nieminen K."/>
            <person name="Nilsson O."/>
            <person name="Pereda V."/>
            <person name="Peter G."/>
            <person name="Philippe R."/>
            <person name="Pilate G."/>
            <person name="Poliakov A."/>
            <person name="Razumovskaya J."/>
            <person name="Richardson P."/>
            <person name="Rinaldi C."/>
            <person name="Ritland K."/>
            <person name="Rouze P."/>
            <person name="Ryaboy D."/>
            <person name="Schmutz J."/>
            <person name="Schrader J."/>
            <person name="Segerman B."/>
            <person name="Shin H."/>
            <person name="Siddiqui A."/>
            <person name="Sterky F."/>
            <person name="Terry A."/>
            <person name="Tsai C.J."/>
            <person name="Uberbacher E."/>
            <person name="Unneberg P."/>
            <person name="Vahala J."/>
            <person name="Wall K."/>
            <person name="Wessler S."/>
            <person name="Yang G."/>
            <person name="Yin T."/>
            <person name="Douglas C."/>
            <person name="Marra M."/>
            <person name="Sandberg G."/>
            <person name="Van de Peer Y."/>
            <person name="Rokhsar D."/>
        </authorList>
    </citation>
    <scope>NUCLEOTIDE SEQUENCE [LARGE SCALE GENOMIC DNA]</scope>
    <source>
        <strain evidence="2">cv. Nisqually</strain>
    </source>
</reference>
<gene>
    <name evidence="1" type="ORF">POPTR_009G035950v4</name>
</gene>
<dbReference type="Proteomes" id="UP000006729">
    <property type="component" value="Chromosome 9"/>
</dbReference>
<accession>A0ACC0SGE8</accession>
<dbReference type="EMBL" id="CM009298">
    <property type="protein sequence ID" value="KAI9388258.1"/>
    <property type="molecule type" value="Genomic_DNA"/>
</dbReference>